<organism evidence="3 15">
    <name type="scientific">Lacticaseibacillus paracasei</name>
    <name type="common">Lactobacillus paracasei</name>
    <dbReference type="NCBI Taxonomy" id="1597"/>
    <lineage>
        <taxon>Bacteria</taxon>
        <taxon>Bacillati</taxon>
        <taxon>Bacillota</taxon>
        <taxon>Bacilli</taxon>
        <taxon>Lactobacillales</taxon>
        <taxon>Lactobacillaceae</taxon>
        <taxon>Lacticaseibacillus</taxon>
    </lineage>
</organism>
<evidence type="ECO:0000313" key="13">
    <source>
        <dbReference type="Proteomes" id="UP000285532"/>
    </source>
</evidence>
<evidence type="ECO:0000313" key="11">
    <source>
        <dbReference type="Proteomes" id="UP000284123"/>
    </source>
</evidence>
<evidence type="ECO:0000313" key="9">
    <source>
        <dbReference type="Proteomes" id="UP000234512"/>
    </source>
</evidence>
<dbReference type="KEGG" id="lcl:LOCK919_1819"/>
<reference evidence="5 10" key="1">
    <citation type="journal article" date="2015" name="J. Am. Soc. Brew. Chem.">
        <title>Dissolved carbon dioxide selects for lactic acid bacteria able to grow in and spoil packaged beer.</title>
        <authorList>
            <person name="Bergsveinson J."/>
            <person name="Redekop A."/>
            <person name="Zoerb S."/>
            <person name="Ziola B."/>
        </authorList>
    </citation>
    <scope>NUCLEOTIDE SEQUENCE [LARGE SCALE GENOMIC DNA]</scope>
    <source>
        <strain evidence="5 10">CCC B1205</strain>
    </source>
</reference>
<evidence type="ECO:0000313" key="4">
    <source>
        <dbReference type="EMBL" id="PLC47828.1"/>
    </source>
</evidence>
<evidence type="ECO:0000313" key="1">
    <source>
        <dbReference type="EMBL" id="MDB1565271.1"/>
    </source>
</evidence>
<dbReference type="AlphaFoldDB" id="A0A0K1MVH2"/>
<dbReference type="Proteomes" id="UP001212327">
    <property type="component" value="Unassembled WGS sequence"/>
</dbReference>
<evidence type="ECO:0000313" key="14">
    <source>
        <dbReference type="Proteomes" id="UP001212327"/>
    </source>
</evidence>
<evidence type="ECO:0000313" key="12">
    <source>
        <dbReference type="Proteomes" id="UP000284716"/>
    </source>
</evidence>
<evidence type="ECO:0000313" key="5">
    <source>
        <dbReference type="EMBL" id="POE43911.1"/>
    </source>
</evidence>
<dbReference type="EMBL" id="PKQJ01000001">
    <property type="protein sequence ID" value="PLC47828.1"/>
    <property type="molecule type" value="Genomic_DNA"/>
</dbReference>
<name>A0A0K1MVH2_LACPA</name>
<accession>A0A0K1MVH2</accession>
<dbReference type="EMBL" id="JAUCBG010000001">
    <property type="protein sequence ID" value="MDM7453193.1"/>
    <property type="molecule type" value="Genomic_DNA"/>
</dbReference>
<evidence type="ECO:0000313" key="7">
    <source>
        <dbReference type="EMBL" id="RND85951.1"/>
    </source>
</evidence>
<reference evidence="1 14" key="4">
    <citation type="submission" date="2023-01" db="EMBL/GenBank/DDBJ databases">
        <title>Complete genome sequence of Lacticaseibacillus paracasei SRCM217440 isolated from Makgeolli.</title>
        <authorList>
            <person name="Yang H.-G."/>
            <person name="Jeong S.-J."/>
            <person name="Ha G.-S."/>
            <person name="Yang H.-J."/>
            <person name="Jeong D.-Y."/>
        </authorList>
    </citation>
    <scope>NUCLEOTIDE SEQUENCE [LARGE SCALE GENOMIC DNA]</scope>
    <source>
        <strain evidence="1 14">SRCM217440</strain>
    </source>
</reference>
<dbReference type="EMBL" id="LGIY01000003">
    <property type="protein sequence ID" value="POE43911.1"/>
    <property type="molecule type" value="Genomic_DNA"/>
</dbReference>
<reference evidence="4 9" key="3">
    <citation type="journal article" date="2018" name="Genome Announc.">
        <title>Draft Genome Sequence of Lactobacillus paracasei DUP 13076, Which Exhibits Potent Antipathogenic Effects against Salmonella enterica Serovars Enteritidis, Typhimurium, and Heidelberg.</title>
        <authorList>
            <person name="Muyyarikkandy M.S."/>
            <person name="Alqahtani F.H."/>
            <person name="Mandoiu I."/>
            <person name="Amalaradjou M.A."/>
        </authorList>
    </citation>
    <scope>NUCLEOTIDE SEQUENCE [LARGE SCALE GENOMIC DNA]</scope>
    <source>
        <strain evidence="4 9">DUP 13076</strain>
    </source>
</reference>
<dbReference type="Proteomes" id="UP001268544">
    <property type="component" value="Unassembled WGS sequence"/>
</dbReference>
<accession>S4ZNC6</accession>
<sequence>MSYRIQLNMKTQEFIAIDSSNAKHIGKGNTIEKALQQLKK</sequence>
<evidence type="ECO:0000313" key="2">
    <source>
        <dbReference type="EMBL" id="MDM7453193.1"/>
    </source>
</evidence>
<dbReference type="Proteomes" id="UP000234512">
    <property type="component" value="Unassembled WGS sequence"/>
</dbReference>
<dbReference type="Proteomes" id="UP000285532">
    <property type="component" value="Unassembled WGS sequence"/>
</dbReference>
<dbReference type="EMBL" id="LKFS01000047">
    <property type="protein sequence ID" value="RND82050.1"/>
    <property type="molecule type" value="Genomic_DNA"/>
</dbReference>
<dbReference type="EMBL" id="LKGI01000051">
    <property type="protein sequence ID" value="RNE31291.1"/>
    <property type="molecule type" value="Genomic_DNA"/>
</dbReference>
<accession>K6Q545</accession>
<dbReference type="Proteomes" id="UP000284123">
    <property type="component" value="Unassembled WGS sequence"/>
</dbReference>
<reference evidence="15" key="6">
    <citation type="submission" date="2023-07" db="EMBL/GenBank/DDBJ databases">
        <title>Lacticaseibacillus paracasei KCKM 0992.</title>
        <authorList>
            <person name="Kim T.W."/>
        </authorList>
    </citation>
    <scope>NUCLEOTIDE SEQUENCE [LARGE SCALE GENOMIC DNA]</scope>
    <source>
        <strain evidence="15">KCKM 0992</strain>
    </source>
</reference>
<evidence type="ECO:0000313" key="15">
    <source>
        <dbReference type="Proteomes" id="UP001268544"/>
    </source>
</evidence>
<protein>
    <submittedName>
        <fullName evidence="3">Uncharacterized protein</fullName>
    </submittedName>
</protein>
<evidence type="ECO:0000313" key="10">
    <source>
        <dbReference type="Proteomes" id="UP000237433"/>
    </source>
</evidence>
<gene>
    <name evidence="5" type="ORF">ACX51_03335</name>
    <name evidence="4" type="ORF">C0Q90_02105</name>
    <name evidence="6" type="ORF">FAM18157_01140</name>
    <name evidence="7" type="ORF">FAM18172_01740</name>
    <name evidence="8" type="ORF">FAM6012_01168</name>
    <name evidence="1" type="ORF">PGA78_11000</name>
    <name evidence="2" type="ORF">QUF16_02380</name>
    <name evidence="3" type="ORF">RF672_05980</name>
</gene>
<dbReference type="EMBL" id="JAQLSF010000001">
    <property type="protein sequence ID" value="MDB1565271.1"/>
    <property type="molecule type" value="Genomic_DNA"/>
</dbReference>
<dbReference type="Proteomes" id="UP000237433">
    <property type="component" value="Unassembled WGS sequence"/>
</dbReference>
<dbReference type="EMBL" id="LKFU01000064">
    <property type="protein sequence ID" value="RND85951.1"/>
    <property type="molecule type" value="Genomic_DNA"/>
</dbReference>
<accession>A0A0E2LZL5</accession>
<comment type="caution">
    <text evidence="3">The sequence shown here is derived from an EMBL/GenBank/DDBJ whole genome shotgun (WGS) entry which is preliminary data.</text>
</comment>
<dbReference type="GeneID" id="77229898"/>
<evidence type="ECO:0000313" key="3">
    <source>
        <dbReference type="EMBL" id="MDR7624165.1"/>
    </source>
</evidence>
<reference evidence="2" key="5">
    <citation type="submission" date="2023-06" db="EMBL/GenBank/DDBJ databases">
        <title>Draft Genome Sequences of lactic acid bacteria strains isolated from fermented milk products.</title>
        <authorList>
            <person name="Elcheninov A.G."/>
            <person name="Klyukina A."/>
            <person name="Zayulina K.S."/>
            <person name="Gavirova L.A."/>
            <person name="Shcherbakova P.A."/>
            <person name="Shestakov A.I."/>
            <person name="Kublanov I.V."/>
            <person name="Kochetkova T.V."/>
        </authorList>
    </citation>
    <scope>NUCLEOTIDE SEQUENCE</scope>
    <source>
        <strain evidence="2">TOM.1374</strain>
    </source>
</reference>
<dbReference type="Proteomes" id="UP001231451">
    <property type="component" value="Unassembled WGS sequence"/>
</dbReference>
<dbReference type="KEGG" id="lcz:LCAZH_1638"/>
<dbReference type="EMBL" id="JAVKVH010000001">
    <property type="protein sequence ID" value="MDR7624165.1"/>
    <property type="molecule type" value="Genomic_DNA"/>
</dbReference>
<accession>K6SB13</accession>
<reference evidence="3" key="7">
    <citation type="submission" date="2024-03" db="EMBL/GenBank/DDBJ databases">
        <title>Lacticaseibacillus paracasei KCKM 0992.</title>
        <authorList>
            <person name="Kim T.W."/>
        </authorList>
    </citation>
    <scope>NUCLEOTIDE SEQUENCE</scope>
    <source>
        <strain evidence="3">KCKM 0992</strain>
    </source>
</reference>
<evidence type="ECO:0000313" key="8">
    <source>
        <dbReference type="EMBL" id="RNE31291.1"/>
    </source>
</evidence>
<proteinExistence type="predicted"/>
<dbReference type="OrthoDB" id="2313963at2"/>
<dbReference type="RefSeq" id="WP_003564638.1">
    <property type="nucleotide sequence ID" value="NC_010999.1"/>
</dbReference>
<evidence type="ECO:0000313" key="6">
    <source>
        <dbReference type="EMBL" id="RND82050.1"/>
    </source>
</evidence>
<dbReference type="Proteomes" id="UP000284716">
    <property type="component" value="Unassembled WGS sequence"/>
</dbReference>
<reference evidence="11 12" key="2">
    <citation type="journal article" date="2018" name="Front. Microbiol.">
        <title>Conversion of Methionine to Cysteine in Lactobacillus paracasei Depends on the Highly Mobile cysK-ctl-cysE Gene Cluster.</title>
        <authorList>
            <person name="Wuthrich D."/>
            <person name="Irmler S."/>
            <person name="Berthoud H."/>
            <person name="Guggenbuhl B."/>
            <person name="Eugster E."/>
            <person name="Bruggmann R."/>
        </authorList>
    </citation>
    <scope>NUCLEOTIDE SEQUENCE [LARGE SCALE GENOMIC DNA]</scope>
    <source>
        <strain evidence="6 12">FAM18157</strain>
        <strain evidence="7 13">FAM18172</strain>
        <strain evidence="8 11">FAM6012</strain>
    </source>
</reference>